<name>A0AC61QVB3_9BACT</name>
<sequence length="559" mass="64320">MMNELIRKHGGLKRAFAAVLLCIVAMVSFADDYLEKGGFAEEEKNSYKYIFLGAVTRLNVGDTDSAMVLLERCREMNPEASETYFFLADCYRQKGQDSLKVVMMRKAAELSPGNITYKEALLPVYLENEEIDSAISVAEEIVRGTPERTDMLQLLLQIYSYKKDNAKCLETLNRLEVQDGQTEQITMTKVQLYSNMGEDKKAYNELEALVDNHPLNLNYRVMMGNWLLGKDRKKEAMAEYSAVLREDPDNEAAQMSLMDYYSSEGQGNIADTLRNRILLNPKTQQSTRLLLLKQYIRRQEQASTDSTAVLALFDKILESKQTDTQVMELKLAYMTMKRMPEDSIRTVLQQILDLRPEHAQARFELIKMAWGKGEHEEMIRLAKPALQYNPDEWAFSYFLGVGYFLNDQTKECVEALMKASEHVDEAKEKDLAVEMYELLGDAQHKLGNTKEAFEAYENCLRLDPEKIPCLNNYAYYLSEENRDLDKAAAMSLKTIKAEPNNPTYLDTYAWILYLQGRYEEAKIYMDLAVKNLKEGEEKEVYLEHQKAIDKKVAASQKQK</sequence>
<evidence type="ECO:0000313" key="2">
    <source>
        <dbReference type="Proteomes" id="UP000308886"/>
    </source>
</evidence>
<reference evidence="1" key="1">
    <citation type="submission" date="2019-04" db="EMBL/GenBank/DDBJ databases">
        <title>Microbes associate with the intestines of laboratory mice.</title>
        <authorList>
            <person name="Navarre W."/>
            <person name="Wong E."/>
            <person name="Huang K."/>
            <person name="Tropini C."/>
            <person name="Ng K."/>
            <person name="Yu B."/>
        </authorList>
    </citation>
    <scope>NUCLEOTIDE SEQUENCE</scope>
    <source>
        <strain evidence="1">NM73_A23</strain>
    </source>
</reference>
<dbReference type="Proteomes" id="UP000308886">
    <property type="component" value="Unassembled WGS sequence"/>
</dbReference>
<keyword evidence="2" id="KW-1185">Reference proteome</keyword>
<comment type="caution">
    <text evidence="1">The sequence shown here is derived from an EMBL/GenBank/DDBJ whole genome shotgun (WGS) entry which is preliminary data.</text>
</comment>
<protein>
    <submittedName>
        <fullName evidence="1">Uncharacterized protein</fullName>
    </submittedName>
</protein>
<evidence type="ECO:0000313" key="1">
    <source>
        <dbReference type="EMBL" id="TGX84163.1"/>
    </source>
</evidence>
<proteinExistence type="predicted"/>
<dbReference type="EMBL" id="SRZC01000001">
    <property type="protein sequence ID" value="TGX84163.1"/>
    <property type="molecule type" value="Genomic_DNA"/>
</dbReference>
<gene>
    <name evidence="1" type="ORF">E5358_00560</name>
</gene>
<organism evidence="1 2">
    <name type="scientific">Palleniella muris</name>
    <dbReference type="NCBI Taxonomy" id="3038145"/>
    <lineage>
        <taxon>Bacteria</taxon>
        <taxon>Pseudomonadati</taxon>
        <taxon>Bacteroidota</taxon>
        <taxon>Bacteroidia</taxon>
        <taxon>Bacteroidales</taxon>
        <taxon>Prevotellaceae</taxon>
        <taxon>Palleniella</taxon>
    </lineage>
</organism>
<accession>A0AC61QVB3</accession>